<sequence>MTTASPTPEPSGSDADSLLERISRAPGRRAGIVAAVVAVVLLLVPALELVLLDERTDPVPAVQIFLGLNAIALLGFLPLLHAAHAATARTGRPGWLLPVAYLVLLIRPVVLVIEIANAPTAVFAGLGFFYALLGTTGVAAGLAAVALQPTHDAQGEPVGSPLRSLVVGVGAGLLVALTLFAFAPYVAPLTALGLAVALSLRKPPLPPDPWEQRGEKD</sequence>
<reference evidence="2 3" key="1">
    <citation type="submission" date="2019-06" db="EMBL/GenBank/DDBJ databases">
        <authorList>
            <person name="De-Chao Zhang Q."/>
        </authorList>
    </citation>
    <scope>NUCLEOTIDE SEQUENCE [LARGE SCALE GENOMIC DNA]</scope>
    <source>
        <strain evidence="2 3">KN1116</strain>
    </source>
</reference>
<evidence type="ECO:0000313" key="2">
    <source>
        <dbReference type="EMBL" id="NHF62630.1"/>
    </source>
</evidence>
<dbReference type="OrthoDB" id="10006136at2"/>
<keyword evidence="1" id="KW-0812">Transmembrane</keyword>
<evidence type="ECO:0000313" key="3">
    <source>
        <dbReference type="Proteomes" id="UP000818266"/>
    </source>
</evidence>
<keyword evidence="3" id="KW-1185">Reference proteome</keyword>
<accession>A0A9E5MHP5</accession>
<dbReference type="Proteomes" id="UP000818266">
    <property type="component" value="Unassembled WGS sequence"/>
</dbReference>
<feature type="transmembrane region" description="Helical" evidence="1">
    <location>
        <begin position="64"/>
        <end position="83"/>
    </location>
</feature>
<proteinExistence type="predicted"/>
<protein>
    <submittedName>
        <fullName evidence="2">Uncharacterized protein</fullName>
    </submittedName>
</protein>
<feature type="transmembrane region" description="Helical" evidence="1">
    <location>
        <begin position="95"/>
        <end position="116"/>
    </location>
</feature>
<dbReference type="RefSeq" id="WP_152582318.1">
    <property type="nucleotide sequence ID" value="NZ_JAVJPO010000018.1"/>
</dbReference>
<reference evidence="2 3" key="2">
    <citation type="submission" date="2020-03" db="EMBL/GenBank/DDBJ databases">
        <title>Chryseoglobus sp. isolated from a deep-sea seamount.</title>
        <authorList>
            <person name="Zhang D.-C."/>
        </authorList>
    </citation>
    <scope>NUCLEOTIDE SEQUENCE [LARGE SCALE GENOMIC DNA]</scope>
    <source>
        <strain evidence="2 3">KN1116</strain>
    </source>
</reference>
<feature type="transmembrane region" description="Helical" evidence="1">
    <location>
        <begin position="122"/>
        <end position="145"/>
    </location>
</feature>
<organism evidence="2 3">
    <name type="scientific">Microcella pacifica</name>
    <dbReference type="NCBI Taxonomy" id="2591847"/>
    <lineage>
        <taxon>Bacteria</taxon>
        <taxon>Bacillati</taxon>
        <taxon>Actinomycetota</taxon>
        <taxon>Actinomycetes</taxon>
        <taxon>Micrococcales</taxon>
        <taxon>Microbacteriaceae</taxon>
        <taxon>Microcella</taxon>
    </lineage>
</organism>
<feature type="transmembrane region" description="Helical" evidence="1">
    <location>
        <begin position="165"/>
        <end position="198"/>
    </location>
</feature>
<evidence type="ECO:0000256" key="1">
    <source>
        <dbReference type="SAM" id="Phobius"/>
    </source>
</evidence>
<name>A0A9E5MHP5_9MICO</name>
<gene>
    <name evidence="2" type="ORF">FK219_005160</name>
</gene>
<dbReference type="AlphaFoldDB" id="A0A9E5MHP5"/>
<keyword evidence="1" id="KW-1133">Transmembrane helix</keyword>
<keyword evidence="1" id="KW-0472">Membrane</keyword>
<feature type="transmembrane region" description="Helical" evidence="1">
    <location>
        <begin position="30"/>
        <end position="52"/>
    </location>
</feature>
<comment type="caution">
    <text evidence="2">The sequence shown here is derived from an EMBL/GenBank/DDBJ whole genome shotgun (WGS) entry which is preliminary data.</text>
</comment>
<dbReference type="EMBL" id="VIKT02000006">
    <property type="protein sequence ID" value="NHF62630.1"/>
    <property type="molecule type" value="Genomic_DNA"/>
</dbReference>